<keyword evidence="29" id="KW-1185">Reference proteome</keyword>
<evidence type="ECO:0000256" key="26">
    <source>
        <dbReference type="PIRSR" id="PIRSR607754-4"/>
    </source>
</evidence>
<dbReference type="GO" id="GO:0009312">
    <property type="term" value="P:oligosaccharide biosynthetic process"/>
    <property type="evidence" value="ECO:0007669"/>
    <property type="project" value="InterPro"/>
</dbReference>
<dbReference type="GO" id="GO:0005795">
    <property type="term" value="C:Golgi stack"/>
    <property type="evidence" value="ECO:0007669"/>
    <property type="project" value="InterPro"/>
</dbReference>
<evidence type="ECO:0000256" key="21">
    <source>
        <dbReference type="ARBA" id="ARBA00032915"/>
    </source>
</evidence>
<comment type="pathway">
    <text evidence="3">Protein modification; protein glycosylation.</text>
</comment>
<feature type="binding site" evidence="23">
    <location>
        <begin position="225"/>
        <end position="229"/>
    </location>
    <ligand>
        <name>substrate</name>
    </ligand>
</feature>
<feature type="glycosylation site" description="N-linked (GlcNAc...) asparagine" evidence="26">
    <location>
        <position position="90"/>
    </location>
</feature>
<comment type="cofactor">
    <cofactor evidence="1 24">
        <name>Mn(2+)</name>
        <dbReference type="ChEBI" id="CHEBI:29035"/>
    </cofactor>
</comment>
<evidence type="ECO:0000256" key="5">
    <source>
        <dbReference type="ARBA" id="ARBA00012613"/>
    </source>
</evidence>
<keyword evidence="15 25" id="KW-1015">Disulfide bond</keyword>
<feature type="binding site" evidence="24">
    <location>
        <position position="257"/>
    </location>
    <ligand>
        <name>Mn(2+)</name>
        <dbReference type="ChEBI" id="CHEBI:29035"/>
    </ligand>
</feature>
<evidence type="ECO:0000256" key="27">
    <source>
        <dbReference type="SAM" id="Phobius"/>
    </source>
</evidence>
<proteinExistence type="inferred from homology"/>
<dbReference type="EMBL" id="CABIJS010000719">
    <property type="protein sequence ID" value="VUZ57684.1"/>
    <property type="molecule type" value="Genomic_DNA"/>
</dbReference>
<keyword evidence="11" id="KW-0735">Signal-anchor</keyword>
<reference evidence="28 29" key="1">
    <citation type="submission" date="2019-07" db="EMBL/GenBank/DDBJ databases">
        <authorList>
            <person name="Jastrzebski P J."/>
            <person name="Paukszto L."/>
            <person name="Jastrzebski P J."/>
        </authorList>
    </citation>
    <scope>NUCLEOTIDE SEQUENCE [LARGE SCALE GENOMIC DNA]</scope>
    <source>
        <strain evidence="28 29">WMS-il1</strain>
    </source>
</reference>
<dbReference type="AlphaFoldDB" id="A0A564ZFZ7"/>
<accession>A0A564ZFZ7</accession>
<evidence type="ECO:0000256" key="22">
    <source>
        <dbReference type="ARBA" id="ARBA00093257"/>
    </source>
</evidence>
<dbReference type="Pfam" id="PF05060">
    <property type="entry name" value="MGAT2"/>
    <property type="match status" value="1"/>
</dbReference>
<evidence type="ECO:0000313" key="29">
    <source>
        <dbReference type="Proteomes" id="UP000321570"/>
    </source>
</evidence>
<dbReference type="UniPathway" id="UPA00378"/>
<keyword evidence="8" id="KW-0808">Transferase</keyword>
<keyword evidence="10 24" id="KW-0479">Metal-binding</keyword>
<dbReference type="PANTHER" id="PTHR12871">
    <property type="entry name" value="BETA-1,2-N-ACETYLGLUCOSAMINYLTRANSFERASE II"/>
    <property type="match status" value="1"/>
</dbReference>
<evidence type="ECO:0000256" key="7">
    <source>
        <dbReference type="ARBA" id="ARBA00022676"/>
    </source>
</evidence>
<evidence type="ECO:0000256" key="9">
    <source>
        <dbReference type="ARBA" id="ARBA00022692"/>
    </source>
</evidence>
<evidence type="ECO:0000256" key="17">
    <source>
        <dbReference type="ARBA" id="ARBA00023211"/>
    </source>
</evidence>
<keyword evidence="7" id="KW-0328">Glycosyltransferase</keyword>
<feature type="binding site" evidence="24">
    <location>
        <position position="366"/>
    </location>
    <ligand>
        <name>Mn(2+)</name>
        <dbReference type="ChEBI" id="CHEBI:29035"/>
    </ligand>
</feature>
<keyword evidence="9 27" id="KW-0812">Transmembrane</keyword>
<name>A0A564ZFZ7_HYMDI</name>
<organism evidence="28 29">
    <name type="scientific">Hymenolepis diminuta</name>
    <name type="common">Rat tapeworm</name>
    <dbReference type="NCBI Taxonomy" id="6216"/>
    <lineage>
        <taxon>Eukaryota</taxon>
        <taxon>Metazoa</taxon>
        <taxon>Spiralia</taxon>
        <taxon>Lophotrochozoa</taxon>
        <taxon>Platyhelminthes</taxon>
        <taxon>Cestoda</taxon>
        <taxon>Eucestoda</taxon>
        <taxon>Cyclophyllidea</taxon>
        <taxon>Hymenolepididae</taxon>
        <taxon>Hymenolepis</taxon>
    </lineage>
</organism>
<feature type="disulfide bond" evidence="25">
    <location>
        <begin position="330"/>
        <end position="432"/>
    </location>
</feature>
<dbReference type="GO" id="GO:0000139">
    <property type="term" value="C:Golgi membrane"/>
    <property type="evidence" value="ECO:0007669"/>
    <property type="project" value="UniProtKB-SubCell"/>
</dbReference>
<dbReference type="EC" id="2.4.1.143" evidence="5"/>
<comment type="catalytic activity">
    <reaction evidence="22">
        <text>an N(4)-{beta-D-GlcNAc-(1-&gt;2)-alpha-D-Man-(1-&gt;3)-[alpha-D-Man-(1-&gt;6)]-beta-D-Man-(1-&gt;4)-beta-D-GlcNAc-(1-&gt;4)-beta-D-GlcNAc}-L-asparaginyl-[protein] + UDP-N-acetyl-alpha-D-glucosamine = N(4)-{beta-D-GlcNAc-(1-&gt;2)-alpha-D-Man-(1-&gt;3)-[beta-D-GlcNAc-(1-&gt;2)-alpha-D-Man-(1-&gt;6)]-beta-D-Man-(1-&gt;4)-beta-D-GlcNAc-(1-&gt;4)-beta-D-GlcNAc}-L-asparaginyl-[protein] + UDP + H(+)</text>
        <dbReference type="Rhea" id="RHEA:12941"/>
        <dbReference type="Rhea" id="RHEA-COMP:13526"/>
        <dbReference type="Rhea" id="RHEA-COMP:14369"/>
        <dbReference type="ChEBI" id="CHEBI:15378"/>
        <dbReference type="ChEBI" id="CHEBI:57705"/>
        <dbReference type="ChEBI" id="CHEBI:58223"/>
        <dbReference type="ChEBI" id="CHEBI:60615"/>
        <dbReference type="ChEBI" id="CHEBI:60651"/>
        <dbReference type="EC" id="2.4.1.143"/>
    </reaction>
</comment>
<evidence type="ECO:0000256" key="1">
    <source>
        <dbReference type="ARBA" id="ARBA00001936"/>
    </source>
</evidence>
<evidence type="ECO:0000256" key="15">
    <source>
        <dbReference type="ARBA" id="ARBA00023157"/>
    </source>
</evidence>
<feature type="binding site" evidence="23">
    <location>
        <begin position="125"/>
        <end position="129"/>
    </location>
    <ligand>
        <name>substrate</name>
    </ligand>
</feature>
<evidence type="ECO:0000313" key="28">
    <source>
        <dbReference type="EMBL" id="VUZ57684.1"/>
    </source>
</evidence>
<evidence type="ECO:0000256" key="6">
    <source>
        <dbReference type="ARBA" id="ARBA00014817"/>
    </source>
</evidence>
<evidence type="ECO:0000256" key="4">
    <source>
        <dbReference type="ARBA" id="ARBA00011011"/>
    </source>
</evidence>
<evidence type="ECO:0000256" key="12">
    <source>
        <dbReference type="ARBA" id="ARBA00022989"/>
    </source>
</evidence>
<dbReference type="GO" id="GO:0046872">
    <property type="term" value="F:metal ion binding"/>
    <property type="evidence" value="ECO:0007669"/>
    <property type="project" value="UniProtKB-KW"/>
</dbReference>
<sequence length="475" mass="55538">MWGFYVRRRQHLVYTFGCVSLFVLMTFFLLRIVNYIGIFDRKNLLVIDLNRDRIPSRWNYGSAENFTNPSSSSLNVSLPIGFYDDTDVKNLTLLWKYIRQINEAHVIRNKDRFGDEPPSFIIIIQVHNRSTHLMYLIESLRKVRYIEKALVVFSHDFFSPEINRMLEALKFMRFTQIFFPYSQQLFPNSYPGPHPKDCHERGEHNCLTQEWQDIAGNFRNPRFTQVKHHWLWKLSFVMDKMNLSQNFFGWCILLEEDYVVLPDMLHVLRLTEQHNASFDIVALGSYEASQSFNSPDYVYTSTWASPKHNMGMAFKQGLYDRVKRCLKTFCLYDDYNWDWSFSFIDRTCLNPRLRVLHFKNCGRVFHTGSCGLHSKSRECDDVEASIKKVMDQTSSRMSQNLFPKSLAVSPFVVHSAPKANGGWNDPRDLGLCLAILNNRWEPLVKLLPADVVKSRRLDAFDPLIPGVSDSESSVL</sequence>
<evidence type="ECO:0000256" key="8">
    <source>
        <dbReference type="ARBA" id="ARBA00022679"/>
    </source>
</evidence>
<evidence type="ECO:0000256" key="2">
    <source>
        <dbReference type="ARBA" id="ARBA00004323"/>
    </source>
</evidence>
<evidence type="ECO:0000256" key="11">
    <source>
        <dbReference type="ARBA" id="ARBA00022968"/>
    </source>
</evidence>
<dbReference type="InterPro" id="IPR007754">
    <property type="entry name" value="GlcNAc_II"/>
</dbReference>
<feature type="disulfide bond" evidence="25">
    <location>
        <begin position="198"/>
        <end position="206"/>
    </location>
</feature>
<feature type="binding site" evidence="23">
    <location>
        <position position="156"/>
    </location>
    <ligand>
        <name>substrate</name>
    </ligand>
</feature>
<evidence type="ECO:0000256" key="25">
    <source>
        <dbReference type="PIRSR" id="PIRSR607754-3"/>
    </source>
</evidence>
<evidence type="ECO:0000256" key="20">
    <source>
        <dbReference type="ARBA" id="ARBA00032552"/>
    </source>
</evidence>
<protein>
    <recommendedName>
        <fullName evidence="6">Alpha-1,6-mannosyl-glycoprotein 2-beta-N-acetylglucosaminyltransferase</fullName>
        <ecNumber evidence="5">2.4.1.143</ecNumber>
    </recommendedName>
    <alternativeName>
        <fullName evidence="21">Beta-1,2-N-acetylglucosaminyltransferase II</fullName>
    </alternativeName>
    <alternativeName>
        <fullName evidence="20">GlcNAc-T II</fullName>
    </alternativeName>
    <alternativeName>
        <fullName evidence="19">Mannoside acetylglucosaminyltransferase 2</fullName>
    </alternativeName>
    <alternativeName>
        <fullName evidence="18">N-glycosyl-oligosaccharide-glycoprotein N-acetylglucosaminyltransferase II</fullName>
    </alternativeName>
</protein>
<evidence type="ECO:0000256" key="10">
    <source>
        <dbReference type="ARBA" id="ARBA00022723"/>
    </source>
</evidence>
<dbReference type="GO" id="GO:0006487">
    <property type="term" value="P:protein N-linked glycosylation"/>
    <property type="evidence" value="ECO:0007669"/>
    <property type="project" value="TreeGrafter"/>
</dbReference>
<evidence type="ECO:0000256" key="16">
    <source>
        <dbReference type="ARBA" id="ARBA00023180"/>
    </source>
</evidence>
<evidence type="ECO:0000256" key="18">
    <source>
        <dbReference type="ARBA" id="ARBA00029663"/>
    </source>
</evidence>
<dbReference type="GO" id="GO:0008455">
    <property type="term" value="F:alpha-1,6-mannosylglycoprotein 2-beta-N-acetylglucosaminyltransferase activity"/>
    <property type="evidence" value="ECO:0007669"/>
    <property type="project" value="UniProtKB-EC"/>
</dbReference>
<evidence type="ECO:0000256" key="24">
    <source>
        <dbReference type="PIRSR" id="PIRSR607754-2"/>
    </source>
</evidence>
<evidence type="ECO:0000256" key="13">
    <source>
        <dbReference type="ARBA" id="ARBA00023034"/>
    </source>
</evidence>
<evidence type="ECO:0000256" key="3">
    <source>
        <dbReference type="ARBA" id="ARBA00004922"/>
    </source>
</evidence>
<dbReference type="PANTHER" id="PTHR12871:SF0">
    <property type="entry name" value="ALPHA-1,6-MANNOSYL-GLYCOPROTEIN 2-BETA-N-ACETYLGLUCOSAMINYLTRANSFERASE"/>
    <property type="match status" value="1"/>
</dbReference>
<evidence type="ECO:0000256" key="23">
    <source>
        <dbReference type="PIRSR" id="PIRSR607754-1"/>
    </source>
</evidence>
<keyword evidence="16 26" id="KW-0325">Glycoprotein</keyword>
<feature type="disulfide bond" evidence="25">
    <location>
        <begin position="325"/>
        <end position="348"/>
    </location>
</feature>
<keyword evidence="14 27" id="KW-0472">Membrane</keyword>
<evidence type="ECO:0000256" key="19">
    <source>
        <dbReference type="ARBA" id="ARBA00031203"/>
    </source>
</evidence>
<comment type="similarity">
    <text evidence="4">Belongs to the glycosyltransferase 16 (GT16) protein family.</text>
</comment>
<comment type="subcellular location">
    <subcellularLocation>
        <location evidence="2">Golgi apparatus membrane</location>
        <topology evidence="2">Single-pass type II membrane protein</topology>
    </subcellularLocation>
</comment>
<dbReference type="Gene3D" id="3.90.550.10">
    <property type="entry name" value="Spore Coat Polysaccharide Biosynthesis Protein SpsA, Chain A"/>
    <property type="match status" value="1"/>
</dbReference>
<keyword evidence="13" id="KW-0333">Golgi apparatus</keyword>
<evidence type="ECO:0000256" key="14">
    <source>
        <dbReference type="ARBA" id="ARBA00023136"/>
    </source>
</evidence>
<gene>
    <name evidence="28" type="ORF">WMSIL1_LOCUS15137</name>
</gene>
<dbReference type="Proteomes" id="UP000321570">
    <property type="component" value="Unassembled WGS sequence"/>
</dbReference>
<keyword evidence="12 27" id="KW-1133">Transmembrane helix</keyword>
<dbReference type="InterPro" id="IPR029044">
    <property type="entry name" value="Nucleotide-diphossugar_trans"/>
</dbReference>
<keyword evidence="17 24" id="KW-0464">Manganese</keyword>
<feature type="transmembrane region" description="Helical" evidence="27">
    <location>
        <begin position="12"/>
        <end position="33"/>
    </location>
</feature>